<dbReference type="InterPro" id="IPR001017">
    <property type="entry name" value="DH_E1"/>
</dbReference>
<proteinExistence type="predicted"/>
<dbReference type="InterPro" id="IPR029061">
    <property type="entry name" value="THDP-binding"/>
</dbReference>
<dbReference type="EC" id="1.2.4.1" evidence="4"/>
<dbReference type="Proteomes" id="UP001144471">
    <property type="component" value="Unassembled WGS sequence"/>
</dbReference>
<dbReference type="InterPro" id="IPR050771">
    <property type="entry name" value="Alpha-ketoacid_DH_E1_comp"/>
</dbReference>
<dbReference type="PANTHER" id="PTHR43380">
    <property type="entry name" value="2-OXOISOVALERATE DEHYDROGENASE SUBUNIT ALPHA, MITOCHONDRIAL"/>
    <property type="match status" value="1"/>
</dbReference>
<dbReference type="Gene3D" id="3.40.50.970">
    <property type="match status" value="1"/>
</dbReference>
<gene>
    <name evidence="6" type="ORF">PM10SUCC1_29360</name>
</gene>
<evidence type="ECO:0000256" key="1">
    <source>
        <dbReference type="ARBA" id="ARBA00001964"/>
    </source>
</evidence>
<reference evidence="6" key="1">
    <citation type="submission" date="2022-12" db="EMBL/GenBank/DDBJ databases">
        <title>Reference genome sequencing for broad-spectrum identification of bacterial and archaeal isolates by mass spectrometry.</title>
        <authorList>
            <person name="Sekiguchi Y."/>
            <person name="Tourlousse D.M."/>
        </authorList>
    </citation>
    <scope>NUCLEOTIDE SEQUENCE</scope>
    <source>
        <strain evidence="6">10succ1</strain>
    </source>
</reference>
<keyword evidence="2 4" id="KW-0560">Oxidoreductase</keyword>
<comment type="catalytic activity">
    <reaction evidence="4">
        <text>N(6)-[(R)-lipoyl]-L-lysyl-[protein] + pyruvate + H(+) = N(6)-[(R)-S(8)-acetyldihydrolipoyl]-L-lysyl-[protein] + CO2</text>
        <dbReference type="Rhea" id="RHEA:19189"/>
        <dbReference type="Rhea" id="RHEA-COMP:10474"/>
        <dbReference type="Rhea" id="RHEA-COMP:10478"/>
        <dbReference type="ChEBI" id="CHEBI:15361"/>
        <dbReference type="ChEBI" id="CHEBI:15378"/>
        <dbReference type="ChEBI" id="CHEBI:16526"/>
        <dbReference type="ChEBI" id="CHEBI:83099"/>
        <dbReference type="ChEBI" id="CHEBI:83111"/>
        <dbReference type="EC" id="1.2.4.1"/>
    </reaction>
</comment>
<dbReference type="InterPro" id="IPR017596">
    <property type="entry name" value="PdhA/BkdA"/>
</dbReference>
<comment type="subunit">
    <text evidence="4">Heterodimer of an alpha and a beta chain.</text>
</comment>
<dbReference type="RefSeq" id="WP_281837030.1">
    <property type="nucleotide sequence ID" value="NZ_BSDY01000018.1"/>
</dbReference>
<dbReference type="Pfam" id="PF00676">
    <property type="entry name" value="E1_dh"/>
    <property type="match status" value="1"/>
</dbReference>
<organism evidence="6 7">
    <name type="scientific">Propionigenium maris DSM 9537</name>
    <dbReference type="NCBI Taxonomy" id="1123000"/>
    <lineage>
        <taxon>Bacteria</taxon>
        <taxon>Fusobacteriati</taxon>
        <taxon>Fusobacteriota</taxon>
        <taxon>Fusobacteriia</taxon>
        <taxon>Fusobacteriales</taxon>
        <taxon>Fusobacteriaceae</taxon>
        <taxon>Propionigenium</taxon>
    </lineage>
</organism>
<dbReference type="SUPFAM" id="SSF52518">
    <property type="entry name" value="Thiamin diphosphate-binding fold (THDP-binding)"/>
    <property type="match status" value="1"/>
</dbReference>
<dbReference type="NCBIfam" id="TIGR03181">
    <property type="entry name" value="PDH_E1_alph_x"/>
    <property type="match status" value="1"/>
</dbReference>
<feature type="domain" description="Dehydrogenase E1 component" evidence="5">
    <location>
        <begin position="41"/>
        <end position="327"/>
    </location>
</feature>
<sequence>MLTDIYNPLKGEMFQVMDKSGKIVNREYMPSIPDETLIKMYRTMLLSRIQDEKSLKYQRQGRMLTFAPSLGQEGLQVATVAATEKKDWISSAFRENAAWLWKGQTMENIFLYWCGNEEGSRIPEGVNLLPVAVPIGSQFNHATGLGMSIQYKGEDAVVLAYIGDGGTSEGEFYEGINYAGAFNTPNVFIIQNNQFAISTPTSAQTKAKTLAQKGIAAGIPCIQVDGNDIFATYAATKEAVERARRGEGPTLIEAVTYRIGPHTTADDPTIYREESYHQEMLTTDPLIRTKAYLIENNLWSEEEEERARKEFDLLVEETFKRVESIGKMELREIFKYTYAEMTPQLKEQYEEYKKYMEGGSK</sequence>
<comment type="cofactor">
    <cofactor evidence="1 4">
        <name>thiamine diphosphate</name>
        <dbReference type="ChEBI" id="CHEBI:58937"/>
    </cofactor>
</comment>
<dbReference type="AlphaFoldDB" id="A0A9W6LPB9"/>
<keyword evidence="7" id="KW-1185">Reference proteome</keyword>
<dbReference type="PANTHER" id="PTHR43380:SF1">
    <property type="entry name" value="2-OXOISOVALERATE DEHYDROGENASE SUBUNIT ALPHA, MITOCHONDRIAL"/>
    <property type="match status" value="1"/>
</dbReference>
<name>A0A9W6LPB9_9FUSO</name>
<evidence type="ECO:0000313" key="6">
    <source>
        <dbReference type="EMBL" id="GLI57422.1"/>
    </source>
</evidence>
<evidence type="ECO:0000313" key="7">
    <source>
        <dbReference type="Proteomes" id="UP001144471"/>
    </source>
</evidence>
<comment type="caution">
    <text evidence="6">The sequence shown here is derived from an EMBL/GenBank/DDBJ whole genome shotgun (WGS) entry which is preliminary data.</text>
</comment>
<dbReference type="EMBL" id="BSDY01000018">
    <property type="protein sequence ID" value="GLI57422.1"/>
    <property type="molecule type" value="Genomic_DNA"/>
</dbReference>
<accession>A0A9W6LPB9</accession>
<evidence type="ECO:0000256" key="3">
    <source>
        <dbReference type="ARBA" id="ARBA00023052"/>
    </source>
</evidence>
<evidence type="ECO:0000259" key="5">
    <source>
        <dbReference type="Pfam" id="PF00676"/>
    </source>
</evidence>
<keyword evidence="4 6" id="KW-0670">Pyruvate</keyword>
<dbReference type="GO" id="GO:0004739">
    <property type="term" value="F:pyruvate dehydrogenase (acetyl-transferring) activity"/>
    <property type="evidence" value="ECO:0007669"/>
    <property type="project" value="UniProtKB-UniRule"/>
</dbReference>
<keyword evidence="3 4" id="KW-0786">Thiamine pyrophosphate</keyword>
<comment type="function">
    <text evidence="4">The pyruvate dehydrogenase complex catalyzes the overall conversion of pyruvate to acetyl-CoA and CO(2). It contains multiple copies of three enzymatic components: pyruvate dehydrogenase (E1), dihydrolipoamide acetyltransferase (E2) and lipoamide dehydrogenase (E3).</text>
</comment>
<dbReference type="GO" id="GO:0009083">
    <property type="term" value="P:branched-chain amino acid catabolic process"/>
    <property type="evidence" value="ECO:0007669"/>
    <property type="project" value="TreeGrafter"/>
</dbReference>
<evidence type="ECO:0000256" key="4">
    <source>
        <dbReference type="RuleBase" id="RU366007"/>
    </source>
</evidence>
<dbReference type="CDD" id="cd02000">
    <property type="entry name" value="TPP_E1_PDC_ADC_BCADC"/>
    <property type="match status" value="1"/>
</dbReference>
<evidence type="ECO:0000256" key="2">
    <source>
        <dbReference type="ARBA" id="ARBA00023002"/>
    </source>
</evidence>
<protein>
    <recommendedName>
        <fullName evidence="4">Pyruvate dehydrogenase E1 component subunit alpha</fullName>
        <ecNumber evidence="4">1.2.4.1</ecNumber>
    </recommendedName>
</protein>